<dbReference type="Pfam" id="PF00005">
    <property type="entry name" value="ABC_tran"/>
    <property type="match status" value="1"/>
</dbReference>
<gene>
    <name evidence="5" type="ORF">MPEBLZ_00470</name>
</gene>
<proteinExistence type="predicted"/>
<dbReference type="GO" id="GO:0016887">
    <property type="term" value="F:ATP hydrolysis activity"/>
    <property type="evidence" value="ECO:0007669"/>
    <property type="project" value="InterPro"/>
</dbReference>
<keyword evidence="1" id="KW-0813">Transport</keyword>
<dbReference type="GO" id="GO:0005886">
    <property type="term" value="C:plasma membrane"/>
    <property type="evidence" value="ECO:0007669"/>
    <property type="project" value="TreeGrafter"/>
</dbReference>
<evidence type="ECO:0000256" key="1">
    <source>
        <dbReference type="ARBA" id="ARBA00022448"/>
    </source>
</evidence>
<dbReference type="SMART" id="SM00382">
    <property type="entry name" value="AAA"/>
    <property type="match status" value="1"/>
</dbReference>
<organism evidence="5 6">
    <name type="scientific">Candidatus Methanoperedens nitratireducens</name>
    <dbReference type="NCBI Taxonomy" id="1392998"/>
    <lineage>
        <taxon>Archaea</taxon>
        <taxon>Methanobacteriati</taxon>
        <taxon>Methanobacteriota</taxon>
        <taxon>Stenosarchaea group</taxon>
        <taxon>Methanomicrobia</taxon>
        <taxon>Methanosarcinales</taxon>
        <taxon>ANME-2 cluster</taxon>
        <taxon>Candidatus Methanoperedentaceae</taxon>
        <taxon>Candidatus Methanoperedens</taxon>
    </lineage>
</organism>
<dbReference type="GO" id="GO:0005524">
    <property type="term" value="F:ATP binding"/>
    <property type="evidence" value="ECO:0007669"/>
    <property type="project" value="UniProtKB-KW"/>
</dbReference>
<accession>A0A0P8CD67</accession>
<dbReference type="EMBL" id="LKCM01000040">
    <property type="protein sequence ID" value="KPQ44932.1"/>
    <property type="molecule type" value="Genomic_DNA"/>
</dbReference>
<evidence type="ECO:0000256" key="3">
    <source>
        <dbReference type="ARBA" id="ARBA00022840"/>
    </source>
</evidence>
<dbReference type="SUPFAM" id="SSF52540">
    <property type="entry name" value="P-loop containing nucleoside triphosphate hydrolases"/>
    <property type="match status" value="1"/>
</dbReference>
<evidence type="ECO:0000256" key="2">
    <source>
        <dbReference type="ARBA" id="ARBA00022741"/>
    </source>
</evidence>
<reference evidence="5 6" key="1">
    <citation type="submission" date="2015-09" db="EMBL/GenBank/DDBJ databases">
        <title>A metagenomics-based metabolic model of nitrate-dependent anaerobic oxidation of methane by Methanoperedens-like archaea.</title>
        <authorList>
            <person name="Arshad A."/>
            <person name="Speth D.R."/>
            <person name="De Graaf R.M."/>
            <person name="Op Den Camp H.J."/>
            <person name="Jetten M.S."/>
            <person name="Welte C.U."/>
        </authorList>
    </citation>
    <scope>NUCLEOTIDE SEQUENCE [LARGE SCALE GENOMIC DNA]</scope>
</reference>
<dbReference type="GO" id="GO:0022857">
    <property type="term" value="F:transmembrane transporter activity"/>
    <property type="evidence" value="ECO:0007669"/>
    <property type="project" value="UniProtKB-ARBA"/>
</dbReference>
<sequence length="221" mass="24758">MEIIKTSNLKKSYMLGNVEVKALNGVDTSIEQGEFVAIMGPSGCGKSTFLNLTGMLDTPTSGEIYLEGKDVTNMNSNMRAEYRLKYMGFVFQFFNLFNELTVMENVMFPMMLNKRSNYKERAKELLNLVGLGDRLNHLPSELSGGQQQRVTIARSLANDPKILLADEPTGNLDTASSIEIIELFRKLNQEQGQTIVMVTHSPEIGGMTDRIIHFRDGTIEH</sequence>
<name>A0A0P8CD67_9EURY</name>
<comment type="caution">
    <text evidence="5">The sequence shown here is derived from an EMBL/GenBank/DDBJ whole genome shotgun (WGS) entry which is preliminary data.</text>
</comment>
<evidence type="ECO:0000313" key="6">
    <source>
        <dbReference type="Proteomes" id="UP000050360"/>
    </source>
</evidence>
<dbReference type="GO" id="GO:0098796">
    <property type="term" value="C:membrane protein complex"/>
    <property type="evidence" value="ECO:0007669"/>
    <property type="project" value="UniProtKB-ARBA"/>
</dbReference>
<dbReference type="PROSITE" id="PS50893">
    <property type="entry name" value="ABC_TRANSPORTER_2"/>
    <property type="match status" value="1"/>
</dbReference>
<keyword evidence="3 5" id="KW-0067">ATP-binding</keyword>
<dbReference type="InterPro" id="IPR017871">
    <property type="entry name" value="ABC_transporter-like_CS"/>
</dbReference>
<dbReference type="Proteomes" id="UP000050360">
    <property type="component" value="Unassembled WGS sequence"/>
</dbReference>
<feature type="domain" description="ABC transporter" evidence="4">
    <location>
        <begin position="4"/>
        <end position="221"/>
    </location>
</feature>
<dbReference type="InterPro" id="IPR015854">
    <property type="entry name" value="ABC_transpr_LolD-like"/>
</dbReference>
<dbReference type="InterPro" id="IPR003593">
    <property type="entry name" value="AAA+_ATPase"/>
</dbReference>
<dbReference type="CDD" id="cd03255">
    <property type="entry name" value="ABC_MJ0796_LolCDE_FtsE"/>
    <property type="match status" value="1"/>
</dbReference>
<dbReference type="Gene3D" id="3.40.50.300">
    <property type="entry name" value="P-loop containing nucleotide triphosphate hydrolases"/>
    <property type="match status" value="1"/>
</dbReference>
<evidence type="ECO:0000313" key="5">
    <source>
        <dbReference type="EMBL" id="KPQ44932.1"/>
    </source>
</evidence>
<dbReference type="PROSITE" id="PS00211">
    <property type="entry name" value="ABC_TRANSPORTER_1"/>
    <property type="match status" value="1"/>
</dbReference>
<dbReference type="PATRIC" id="fig|1719120.3.peg.508"/>
<protein>
    <submittedName>
        <fullName evidence="5">ABC transporter ATP-binding protein</fullName>
    </submittedName>
</protein>
<evidence type="ECO:0000259" key="4">
    <source>
        <dbReference type="PROSITE" id="PS50893"/>
    </source>
</evidence>
<dbReference type="PANTHER" id="PTHR24220:SF86">
    <property type="entry name" value="ABC TRANSPORTER ABCH.1"/>
    <property type="match status" value="1"/>
</dbReference>
<dbReference type="AlphaFoldDB" id="A0A0P8CD67"/>
<dbReference type="PANTHER" id="PTHR24220">
    <property type="entry name" value="IMPORT ATP-BINDING PROTEIN"/>
    <property type="match status" value="1"/>
</dbReference>
<keyword evidence="2" id="KW-0547">Nucleotide-binding</keyword>
<dbReference type="InterPro" id="IPR017911">
    <property type="entry name" value="MacB-like_ATP-bd"/>
</dbReference>
<dbReference type="InterPro" id="IPR027417">
    <property type="entry name" value="P-loop_NTPase"/>
</dbReference>
<dbReference type="InterPro" id="IPR003439">
    <property type="entry name" value="ABC_transporter-like_ATP-bd"/>
</dbReference>
<dbReference type="FunFam" id="3.40.50.300:FF:000032">
    <property type="entry name" value="Export ABC transporter ATP-binding protein"/>
    <property type="match status" value="1"/>
</dbReference>